<feature type="coiled-coil region" evidence="1">
    <location>
        <begin position="2"/>
        <end position="29"/>
    </location>
</feature>
<evidence type="ECO:0000313" key="5">
    <source>
        <dbReference type="Proteomes" id="UP000593568"/>
    </source>
</evidence>
<comment type="caution">
    <text evidence="4">The sequence shown here is derived from an EMBL/GenBank/DDBJ whole genome shotgun (WGS) entry which is preliminary data.</text>
</comment>
<proteinExistence type="predicted"/>
<dbReference type="Pfam" id="PF14111">
    <property type="entry name" value="DUF4283"/>
    <property type="match status" value="1"/>
</dbReference>
<evidence type="ECO:0000259" key="3">
    <source>
        <dbReference type="Pfam" id="PF14111"/>
    </source>
</evidence>
<feature type="compositionally biased region" description="Basic and acidic residues" evidence="2">
    <location>
        <begin position="248"/>
        <end position="263"/>
    </location>
</feature>
<accession>A0A7J9FSA7</accession>
<feature type="domain" description="DUF4283" evidence="3">
    <location>
        <begin position="50"/>
        <end position="122"/>
    </location>
</feature>
<sequence>MEERLENEVVTATEEINDLLERLKFSEEESVQVVSTREDERTLGFESWAVGKIMAREQPNREAMYRVFKSLWYTKKEVDFVALKEGVIIVKFSCLEDRSHILNLMPWLFDRCLFVMVPFEKGKNFDSYEFCLSPFWLRVYSLLIEVMDRQTALNIGNAIGELMAIDWKDRDGGWTEFMRLKVMINILKPLRRVDRGMRRNEVKRVKPKDHTDADKEESHTNSRGESGLPEQKGLERLCVEESPSVSSLDRRSLKSIRDGTGRS</sequence>
<organism evidence="4 5">
    <name type="scientific">Gossypium trilobum</name>
    <dbReference type="NCBI Taxonomy" id="34281"/>
    <lineage>
        <taxon>Eukaryota</taxon>
        <taxon>Viridiplantae</taxon>
        <taxon>Streptophyta</taxon>
        <taxon>Embryophyta</taxon>
        <taxon>Tracheophyta</taxon>
        <taxon>Spermatophyta</taxon>
        <taxon>Magnoliopsida</taxon>
        <taxon>eudicotyledons</taxon>
        <taxon>Gunneridae</taxon>
        <taxon>Pentapetalae</taxon>
        <taxon>rosids</taxon>
        <taxon>malvids</taxon>
        <taxon>Malvales</taxon>
        <taxon>Malvaceae</taxon>
        <taxon>Malvoideae</taxon>
        <taxon>Gossypium</taxon>
    </lineage>
</organism>
<gene>
    <name evidence="4" type="ORF">Gotri_028127</name>
</gene>
<feature type="compositionally biased region" description="Basic and acidic residues" evidence="2">
    <location>
        <begin position="198"/>
        <end position="222"/>
    </location>
</feature>
<dbReference type="PANTHER" id="PTHR31286">
    <property type="entry name" value="GLYCINE-RICH CELL WALL STRUCTURAL PROTEIN 1.8-LIKE"/>
    <property type="match status" value="1"/>
</dbReference>
<keyword evidence="1" id="KW-0175">Coiled coil</keyword>
<dbReference type="EMBL" id="JABEZW010227316">
    <property type="protein sequence ID" value="MBA0788192.1"/>
    <property type="molecule type" value="Genomic_DNA"/>
</dbReference>
<protein>
    <recommendedName>
        <fullName evidence="3">DUF4283 domain-containing protein</fullName>
    </recommendedName>
</protein>
<dbReference type="InterPro" id="IPR040256">
    <property type="entry name" value="At4g02000-like"/>
</dbReference>
<keyword evidence="5" id="KW-1185">Reference proteome</keyword>
<evidence type="ECO:0000313" key="4">
    <source>
        <dbReference type="EMBL" id="MBA0788192.1"/>
    </source>
</evidence>
<evidence type="ECO:0000256" key="1">
    <source>
        <dbReference type="SAM" id="Coils"/>
    </source>
</evidence>
<dbReference type="Proteomes" id="UP000593568">
    <property type="component" value="Unassembled WGS sequence"/>
</dbReference>
<name>A0A7J9FSA7_9ROSI</name>
<feature type="region of interest" description="Disordered" evidence="2">
    <location>
        <begin position="198"/>
        <end position="263"/>
    </location>
</feature>
<dbReference type="InterPro" id="IPR025558">
    <property type="entry name" value="DUF4283"/>
</dbReference>
<dbReference type="PANTHER" id="PTHR31286:SF178">
    <property type="entry name" value="DUF4283 DOMAIN-CONTAINING PROTEIN"/>
    <property type="match status" value="1"/>
</dbReference>
<evidence type="ECO:0000256" key="2">
    <source>
        <dbReference type="SAM" id="MobiDB-lite"/>
    </source>
</evidence>
<reference evidence="4 5" key="1">
    <citation type="journal article" date="2019" name="Genome Biol. Evol.">
        <title>Insights into the evolution of the New World diploid cottons (Gossypium, subgenus Houzingenia) based on genome sequencing.</title>
        <authorList>
            <person name="Grover C.E."/>
            <person name="Arick M.A. 2nd"/>
            <person name="Thrash A."/>
            <person name="Conover J.L."/>
            <person name="Sanders W.S."/>
            <person name="Peterson D.G."/>
            <person name="Frelichowski J.E."/>
            <person name="Scheffler J.A."/>
            <person name="Scheffler B.E."/>
            <person name="Wendel J.F."/>
        </authorList>
    </citation>
    <scope>NUCLEOTIDE SEQUENCE [LARGE SCALE GENOMIC DNA]</scope>
    <source>
        <strain evidence="4">8</strain>
        <tissue evidence="4">Leaf</tissue>
    </source>
</reference>
<dbReference type="AlphaFoldDB" id="A0A7J9FSA7"/>
<feature type="non-terminal residue" evidence="4">
    <location>
        <position position="263"/>
    </location>
</feature>